<dbReference type="GO" id="GO:0005524">
    <property type="term" value="F:ATP binding"/>
    <property type="evidence" value="ECO:0007669"/>
    <property type="project" value="UniProtKB-KW"/>
</dbReference>
<gene>
    <name evidence="4" type="ORF">Pme01_10800</name>
</gene>
<name>A0A8J3X224_9ACTN</name>
<dbReference type="InterPro" id="IPR025874">
    <property type="entry name" value="DZR"/>
</dbReference>
<dbReference type="PANTHER" id="PTHR16305">
    <property type="entry name" value="TESTICULAR SOLUBLE ADENYLYL CYCLASE"/>
    <property type="match status" value="1"/>
</dbReference>
<reference evidence="4" key="1">
    <citation type="submission" date="2021-01" db="EMBL/GenBank/DDBJ databases">
        <title>Whole genome shotgun sequence of Planosporangium mesophilum NBRC 109066.</title>
        <authorList>
            <person name="Komaki H."/>
            <person name="Tamura T."/>
        </authorList>
    </citation>
    <scope>NUCLEOTIDE SEQUENCE</scope>
    <source>
        <strain evidence="4">NBRC 109066</strain>
    </source>
</reference>
<dbReference type="SUPFAM" id="SSF55073">
    <property type="entry name" value="Nucleotide cyclase"/>
    <property type="match status" value="1"/>
</dbReference>
<dbReference type="Gene3D" id="3.40.50.300">
    <property type="entry name" value="P-loop containing nucleotide triphosphate hydrolases"/>
    <property type="match status" value="1"/>
</dbReference>
<dbReference type="CDD" id="cd07302">
    <property type="entry name" value="CHD"/>
    <property type="match status" value="1"/>
</dbReference>
<proteinExistence type="predicted"/>
<dbReference type="EMBL" id="BOON01000007">
    <property type="protein sequence ID" value="GII21483.1"/>
    <property type="molecule type" value="Genomic_DNA"/>
</dbReference>
<dbReference type="SMART" id="SM00044">
    <property type="entry name" value="CYCc"/>
    <property type="match status" value="1"/>
</dbReference>
<evidence type="ECO:0000313" key="4">
    <source>
        <dbReference type="EMBL" id="GII21483.1"/>
    </source>
</evidence>
<sequence>MIDHICLHCHTPADPNYRFCGRCGAPLHVRCAACLALMAPGLEFCTVCGHPSSPAPPTSDTGREERRTVTVLFLDLVGFTRMAEGLDPEDLRQLQMSYFSTASAVIRRYGGILEKYIGDAVVAVFGVPVQTEHDAVRAVRAGLDLQRALDERPLAGRYPMRARVGIATGEALVDLEAAHNAGEAMVSGDVVATASRLQHHAPDGGVLVGAATRRATVGSIRYAEAPHHVTLAGKAQPAEVWVAHGTVGRVQIIDDDSVPLVGRGQELDFVTSALTRCVAERETRLLSVVGLHGIGKSRLVREVARRVESSPDVVVRWLTGRCLPYGEGGPYAALAEIVKTQAGVLDTDDEQTTRSRLTAVLAEIVPAADVDRLAGLLGPLAGLPGRPVNPGEIETAWLDVLAATARDLSTVLVVEDLHFADEAMIRFLCRLVQSVSDVPLFVLCTYRPEMLDDQPVWGGGPPGTLTVSLAPLRGSALRALAGQLLRYHELPEALTDRLAAITDGNPMYLVEYVRMLAERAADGELDLEADITMPETVHGVVANRIDLLDTAERSALNAAAVLGDTVWPGAIAAMLTLGLDDVSRALRGLRRRDMLVATAGGEAELAFRHQLVRDVAYGRLPRASRATLHRRAAEWLQGQAVAGRHDLAAAVARHRVAALELTTSLGLDTAADAEAARQALVSASEAAFAVYAVGPALAHLEDALTHWPRDLRPAQRLAVELQRRRLEFLADGERFYREGGAKDVLRIAERMLDAGDRYGAARAQTLLGQAEYMRADQERAAEHLGRAIELFADLPASPAKAEAYGELARLHLMRYRSAEAAELGGIARELAERLGLADAMASAMVTEALAQHLDGDVAGLEQLERAVALCRAQRLPTLRRATHNLSGLLLEEGDLRRAAEAAAESAAAHAMQVSLVISHSREAEWAYFTGDWRTLLHAADAYFDADDETREWDMQLRARRAWIRALCGEDSGVDIERCLDTARRSGLDRLVFNACAHSALYHAIRGEETHAVTLLGELVQTWREAPTTMTVEWLSAVAHVATLSPSAALLATEVVATVPRRTRWVEAADLLATGARAEADGDYHLAGRSWAEAVERYDDIGAASDAILVAASAVRAFHAAGSEAKARPLLSRVRAFAERNRAPGLLRLAGEET</sequence>
<dbReference type="Pfam" id="PF12773">
    <property type="entry name" value="DZR"/>
    <property type="match status" value="1"/>
</dbReference>
<dbReference type="InterPro" id="IPR011990">
    <property type="entry name" value="TPR-like_helical_dom_sf"/>
</dbReference>
<evidence type="ECO:0000256" key="1">
    <source>
        <dbReference type="ARBA" id="ARBA00022741"/>
    </source>
</evidence>
<dbReference type="GO" id="GO:0035556">
    <property type="term" value="P:intracellular signal transduction"/>
    <property type="evidence" value="ECO:0007669"/>
    <property type="project" value="InterPro"/>
</dbReference>
<dbReference type="PROSITE" id="PS50125">
    <property type="entry name" value="GUANYLATE_CYCLASE_2"/>
    <property type="match status" value="1"/>
</dbReference>
<keyword evidence="2" id="KW-0067">ATP-binding</keyword>
<dbReference type="PANTHER" id="PTHR16305:SF28">
    <property type="entry name" value="GUANYLATE CYCLASE DOMAIN-CONTAINING PROTEIN"/>
    <property type="match status" value="1"/>
</dbReference>
<feature type="domain" description="Guanylate cyclase" evidence="3">
    <location>
        <begin position="70"/>
        <end position="198"/>
    </location>
</feature>
<protein>
    <recommendedName>
        <fullName evidence="3">Guanylate cyclase domain-containing protein</fullName>
    </recommendedName>
</protein>
<dbReference type="InterPro" id="IPR029787">
    <property type="entry name" value="Nucleotide_cyclase"/>
</dbReference>
<dbReference type="AlphaFoldDB" id="A0A8J3X224"/>
<keyword evidence="1" id="KW-0547">Nucleotide-binding</keyword>
<dbReference type="GO" id="GO:0009190">
    <property type="term" value="P:cyclic nucleotide biosynthetic process"/>
    <property type="evidence" value="ECO:0007669"/>
    <property type="project" value="InterPro"/>
</dbReference>
<dbReference type="SUPFAM" id="SSF48452">
    <property type="entry name" value="TPR-like"/>
    <property type="match status" value="1"/>
</dbReference>
<dbReference type="GO" id="GO:0005737">
    <property type="term" value="C:cytoplasm"/>
    <property type="evidence" value="ECO:0007669"/>
    <property type="project" value="TreeGrafter"/>
</dbReference>
<dbReference type="Proteomes" id="UP000599074">
    <property type="component" value="Unassembled WGS sequence"/>
</dbReference>
<dbReference type="InterPro" id="IPR027417">
    <property type="entry name" value="P-loop_NTPase"/>
</dbReference>
<dbReference type="Gene3D" id="1.25.40.10">
    <property type="entry name" value="Tetratricopeptide repeat domain"/>
    <property type="match status" value="1"/>
</dbReference>
<keyword evidence="5" id="KW-1185">Reference proteome</keyword>
<evidence type="ECO:0000313" key="5">
    <source>
        <dbReference type="Proteomes" id="UP000599074"/>
    </source>
</evidence>
<dbReference type="GO" id="GO:0004016">
    <property type="term" value="F:adenylate cyclase activity"/>
    <property type="evidence" value="ECO:0007669"/>
    <property type="project" value="UniProtKB-ARBA"/>
</dbReference>
<dbReference type="InterPro" id="IPR001054">
    <property type="entry name" value="A/G_cyclase"/>
</dbReference>
<dbReference type="SUPFAM" id="SSF52540">
    <property type="entry name" value="P-loop containing nucleoside triphosphate hydrolases"/>
    <property type="match status" value="1"/>
</dbReference>
<dbReference type="RefSeq" id="WP_168117081.1">
    <property type="nucleotide sequence ID" value="NZ_BOON01000007.1"/>
</dbReference>
<dbReference type="Pfam" id="PF00211">
    <property type="entry name" value="Guanylate_cyc"/>
    <property type="match status" value="1"/>
</dbReference>
<organism evidence="4 5">
    <name type="scientific">Planosporangium mesophilum</name>
    <dbReference type="NCBI Taxonomy" id="689768"/>
    <lineage>
        <taxon>Bacteria</taxon>
        <taxon>Bacillati</taxon>
        <taxon>Actinomycetota</taxon>
        <taxon>Actinomycetes</taxon>
        <taxon>Micromonosporales</taxon>
        <taxon>Micromonosporaceae</taxon>
        <taxon>Planosporangium</taxon>
    </lineage>
</organism>
<dbReference type="Pfam" id="PF13191">
    <property type="entry name" value="AAA_16"/>
    <property type="match status" value="1"/>
</dbReference>
<comment type="caution">
    <text evidence="4">The sequence shown here is derived from an EMBL/GenBank/DDBJ whole genome shotgun (WGS) entry which is preliminary data.</text>
</comment>
<evidence type="ECO:0000259" key="3">
    <source>
        <dbReference type="PROSITE" id="PS50125"/>
    </source>
</evidence>
<dbReference type="InterPro" id="IPR041664">
    <property type="entry name" value="AAA_16"/>
</dbReference>
<dbReference type="Gene3D" id="3.30.70.1230">
    <property type="entry name" value="Nucleotide cyclase"/>
    <property type="match status" value="1"/>
</dbReference>
<accession>A0A8J3X224</accession>
<evidence type="ECO:0000256" key="2">
    <source>
        <dbReference type="ARBA" id="ARBA00022840"/>
    </source>
</evidence>